<evidence type="ECO:0000256" key="3">
    <source>
        <dbReference type="ARBA" id="ARBA00023002"/>
    </source>
</evidence>
<accession>A0A9R1U146</accession>
<dbReference type="SUPFAM" id="SSF51430">
    <property type="entry name" value="NAD(P)-linked oxidoreductase"/>
    <property type="match status" value="1"/>
</dbReference>
<dbReference type="AlphaFoldDB" id="A0A9R1U146"/>
<dbReference type="PRINTS" id="PR00069">
    <property type="entry name" value="ALDKETRDTASE"/>
</dbReference>
<evidence type="ECO:0000313" key="9">
    <source>
        <dbReference type="RefSeq" id="XP_011303788.1"/>
    </source>
</evidence>
<dbReference type="GeneID" id="105266964"/>
<dbReference type="OrthoDB" id="416253at2759"/>
<evidence type="ECO:0000256" key="5">
    <source>
        <dbReference type="PIRSR" id="PIRSR000097-2"/>
    </source>
</evidence>
<evidence type="ECO:0000256" key="1">
    <source>
        <dbReference type="ARBA" id="ARBA00007905"/>
    </source>
</evidence>
<feature type="active site" description="Proton donor" evidence="4">
    <location>
        <position position="61"/>
    </location>
</feature>
<sequence length="300" mass="33768">MSAASQYVRLSTGFNMPLVGIGTFRVTGREIIHDVLDHALCVGYMSIVLILNFIADTAAVYRNEEDIGHSLKKLMDKYSIEREEIFITTKLSPSDNGDPRRVREAVERSLKALNLSYIDLYLIHWPGAAGIPEGDIDNIKLRSKTWEALVDLKAQGFLRSIGVSNYNISHLERLMQDCKGVRPAVNQVELHPHYRQKELVEFCNKEGIHVQAYSSLGTSTDTSLLKDPTVCRVAQELGVSPARVLLKWALQQGIGIIPKAVQTTHIFDNFQLDFAIHESQMDRLSSLPQHKYAWNPNNVV</sequence>
<reference evidence="9" key="1">
    <citation type="submission" date="2025-08" db="UniProtKB">
        <authorList>
            <consortium name="RefSeq"/>
        </authorList>
    </citation>
    <scope>IDENTIFICATION</scope>
    <source>
        <strain evidence="9">USDA-PBARC FA_bdor</strain>
        <tissue evidence="9">Whole organism</tissue>
    </source>
</reference>
<dbReference type="InterPro" id="IPR036812">
    <property type="entry name" value="NAD(P)_OxRdtase_dom_sf"/>
</dbReference>
<keyword evidence="3" id="KW-0560">Oxidoreductase</keyword>
<dbReference type="FunFam" id="3.20.20.100:FF:000002">
    <property type="entry name" value="2,5-diketo-D-gluconic acid reductase A"/>
    <property type="match status" value="1"/>
</dbReference>
<evidence type="ECO:0000313" key="8">
    <source>
        <dbReference type="Proteomes" id="UP000694866"/>
    </source>
</evidence>
<dbReference type="InterPro" id="IPR023210">
    <property type="entry name" value="NADP_OxRdtase_dom"/>
</dbReference>
<protein>
    <submittedName>
        <fullName evidence="9">Aldo-keto reductase family 4 member C9-like isoform X1</fullName>
    </submittedName>
</protein>
<keyword evidence="2" id="KW-0521">NADP</keyword>
<dbReference type="PANTHER" id="PTHR43827:SF3">
    <property type="entry name" value="NADP-DEPENDENT OXIDOREDUCTASE DOMAIN-CONTAINING PROTEIN"/>
    <property type="match status" value="1"/>
</dbReference>
<dbReference type="Proteomes" id="UP000694866">
    <property type="component" value="Unplaced"/>
</dbReference>
<dbReference type="CDD" id="cd19136">
    <property type="entry name" value="AKR_DrGR-like"/>
    <property type="match status" value="1"/>
</dbReference>
<evidence type="ECO:0000256" key="2">
    <source>
        <dbReference type="ARBA" id="ARBA00022857"/>
    </source>
</evidence>
<dbReference type="Pfam" id="PF00248">
    <property type="entry name" value="Aldo_ket_red"/>
    <property type="match status" value="1"/>
</dbReference>
<evidence type="ECO:0000256" key="4">
    <source>
        <dbReference type="PIRSR" id="PIRSR000097-1"/>
    </source>
</evidence>
<dbReference type="RefSeq" id="XP_011303788.1">
    <property type="nucleotide sequence ID" value="XM_011305486.1"/>
</dbReference>
<feature type="domain" description="NADP-dependent oxidoreductase" evidence="7">
    <location>
        <begin position="34"/>
        <end position="286"/>
    </location>
</feature>
<feature type="site" description="Lowers pKa of active site Tyr" evidence="6">
    <location>
        <position position="90"/>
    </location>
</feature>
<dbReference type="PIRSF" id="PIRSF000097">
    <property type="entry name" value="AKR"/>
    <property type="match status" value="1"/>
</dbReference>
<name>A0A9R1U146_9HYME</name>
<organism evidence="8 9">
    <name type="scientific">Fopius arisanus</name>
    <dbReference type="NCBI Taxonomy" id="64838"/>
    <lineage>
        <taxon>Eukaryota</taxon>
        <taxon>Metazoa</taxon>
        <taxon>Ecdysozoa</taxon>
        <taxon>Arthropoda</taxon>
        <taxon>Hexapoda</taxon>
        <taxon>Insecta</taxon>
        <taxon>Pterygota</taxon>
        <taxon>Neoptera</taxon>
        <taxon>Endopterygota</taxon>
        <taxon>Hymenoptera</taxon>
        <taxon>Apocrita</taxon>
        <taxon>Ichneumonoidea</taxon>
        <taxon>Braconidae</taxon>
        <taxon>Opiinae</taxon>
        <taxon>Fopius</taxon>
    </lineage>
</organism>
<dbReference type="KEGG" id="fas:105266964"/>
<dbReference type="GO" id="GO:0016616">
    <property type="term" value="F:oxidoreductase activity, acting on the CH-OH group of donors, NAD or NADP as acceptor"/>
    <property type="evidence" value="ECO:0007669"/>
    <property type="project" value="UniProtKB-ARBA"/>
</dbReference>
<keyword evidence="8" id="KW-1185">Reference proteome</keyword>
<gene>
    <name evidence="9" type="primary">LOC105266964</name>
</gene>
<dbReference type="InterPro" id="IPR020471">
    <property type="entry name" value="AKR"/>
</dbReference>
<dbReference type="PANTHER" id="PTHR43827">
    <property type="entry name" value="2,5-DIKETO-D-GLUCONIC ACID REDUCTASE"/>
    <property type="match status" value="1"/>
</dbReference>
<evidence type="ECO:0000259" key="7">
    <source>
        <dbReference type="Pfam" id="PF00248"/>
    </source>
</evidence>
<dbReference type="Gene3D" id="3.20.20.100">
    <property type="entry name" value="NADP-dependent oxidoreductase domain"/>
    <property type="match status" value="1"/>
</dbReference>
<comment type="similarity">
    <text evidence="1">Belongs to the aldo/keto reductase family.</text>
</comment>
<feature type="binding site" evidence="5">
    <location>
        <position position="124"/>
    </location>
    <ligand>
        <name>substrate</name>
    </ligand>
</feature>
<evidence type="ECO:0000256" key="6">
    <source>
        <dbReference type="PIRSR" id="PIRSR000097-3"/>
    </source>
</evidence>
<proteinExistence type="inferred from homology"/>